<dbReference type="Gene3D" id="1.20.1250.10">
    <property type="match status" value="1"/>
</dbReference>
<evidence type="ECO:0000256" key="6">
    <source>
        <dbReference type="ARBA" id="ARBA00022729"/>
    </source>
</evidence>
<evidence type="ECO:0000256" key="8">
    <source>
        <dbReference type="ARBA" id="ARBA00023157"/>
    </source>
</evidence>
<protein>
    <recommendedName>
        <fullName evidence="10">Interferon beta</fullName>
    </recommendedName>
</protein>
<evidence type="ECO:0000256" key="10">
    <source>
        <dbReference type="ARBA" id="ARBA00073109"/>
    </source>
</evidence>
<dbReference type="GO" id="GO:0140123">
    <property type="term" value="P:negative regulation of Lewy body formation"/>
    <property type="evidence" value="ECO:0007669"/>
    <property type="project" value="Ensembl"/>
</dbReference>
<dbReference type="Proteomes" id="UP000515126">
    <property type="component" value="Chromosome 4"/>
</dbReference>
<feature type="signal peptide" evidence="12">
    <location>
        <begin position="1"/>
        <end position="21"/>
    </location>
</feature>
<dbReference type="GO" id="GO:0060337">
    <property type="term" value="P:type I interferon-mediated signaling pathway"/>
    <property type="evidence" value="ECO:0007669"/>
    <property type="project" value="Ensembl"/>
</dbReference>
<keyword evidence="4 11" id="KW-0202">Cytokine</keyword>
<evidence type="ECO:0000256" key="11">
    <source>
        <dbReference type="RuleBase" id="RU000436"/>
    </source>
</evidence>
<dbReference type="GO" id="GO:0006959">
    <property type="term" value="P:humoral immune response"/>
    <property type="evidence" value="ECO:0007669"/>
    <property type="project" value="Ensembl"/>
</dbReference>
<dbReference type="GO" id="GO:0042742">
    <property type="term" value="P:defense response to bacterium"/>
    <property type="evidence" value="ECO:0007669"/>
    <property type="project" value="Ensembl"/>
</dbReference>
<dbReference type="GO" id="GO:0005125">
    <property type="term" value="F:cytokine activity"/>
    <property type="evidence" value="ECO:0007669"/>
    <property type="project" value="UniProtKB-KW"/>
</dbReference>
<dbReference type="GO" id="GO:0070050">
    <property type="term" value="P:neuron cellular homeostasis"/>
    <property type="evidence" value="ECO:0007669"/>
    <property type="project" value="Ensembl"/>
</dbReference>
<name>A0A6P5PTS9_MUSCR</name>
<keyword evidence="7 11" id="KW-0051">Antiviral defense</keyword>
<accession>A0A6P5PTS9</accession>
<dbReference type="GO" id="GO:0071359">
    <property type="term" value="P:cellular response to dsRNA"/>
    <property type="evidence" value="ECO:0007669"/>
    <property type="project" value="Ensembl"/>
</dbReference>
<proteinExistence type="inferred from homology"/>
<dbReference type="GO" id="GO:0002250">
    <property type="term" value="P:adaptive immune response"/>
    <property type="evidence" value="ECO:0007669"/>
    <property type="project" value="Ensembl"/>
</dbReference>
<dbReference type="FunFam" id="1.20.1250.10:FF:000026">
    <property type="entry name" value="Interferon beta"/>
    <property type="match status" value="1"/>
</dbReference>
<sequence length="182" mass="22205">MNNRWILHAAFLLCFSTTALSINYEQLQLQQRTNLRKCQKLLEQLNGKINLTYRTDFKIPMEMTEKMQKSHSAFAIQEMLQNVFLVFRNNFSSTGWNETLVERLLDELHQQTVFLKKILEEKQEERLTWETSSTALHLKSYYWRVQRYLKLMKYNSYAWMVVRAEIFRNFFIIRRLTRNFQK</sequence>
<gene>
    <name evidence="14" type="primary">Ifnb1</name>
</gene>
<evidence type="ECO:0000256" key="4">
    <source>
        <dbReference type="ARBA" id="ARBA00022514"/>
    </source>
</evidence>
<keyword evidence="5" id="KW-0964">Secreted</keyword>
<evidence type="ECO:0000256" key="2">
    <source>
        <dbReference type="ARBA" id="ARBA00011033"/>
    </source>
</evidence>
<keyword evidence="9" id="KW-0325">Glycoprotein</keyword>
<dbReference type="GO" id="GO:0098586">
    <property type="term" value="P:cellular response to virus"/>
    <property type="evidence" value="ECO:0007669"/>
    <property type="project" value="Ensembl"/>
</dbReference>
<dbReference type="CDD" id="cd00095">
    <property type="entry name" value="IFab"/>
    <property type="match status" value="1"/>
</dbReference>
<dbReference type="GeneID" id="110293791"/>
<evidence type="ECO:0000256" key="12">
    <source>
        <dbReference type="SAM" id="SignalP"/>
    </source>
</evidence>
<comment type="subunit">
    <text evidence="3">Monomer.</text>
</comment>
<dbReference type="GO" id="GO:0005132">
    <property type="term" value="F:type I interferon receptor binding"/>
    <property type="evidence" value="ECO:0007669"/>
    <property type="project" value="Ensembl"/>
</dbReference>
<dbReference type="KEGG" id="mcal:110293791"/>
<evidence type="ECO:0000256" key="1">
    <source>
        <dbReference type="ARBA" id="ARBA00004613"/>
    </source>
</evidence>
<feature type="chain" id="PRO_5027966665" description="Interferon beta" evidence="12">
    <location>
        <begin position="22"/>
        <end position="182"/>
    </location>
</feature>
<dbReference type="GO" id="GO:0010508">
    <property type="term" value="P:positive regulation of autophagy"/>
    <property type="evidence" value="ECO:0007669"/>
    <property type="project" value="Ensembl"/>
</dbReference>
<dbReference type="GO" id="GO:0071549">
    <property type="term" value="P:cellular response to dexamethasone stimulus"/>
    <property type="evidence" value="ECO:0007669"/>
    <property type="project" value="Ensembl"/>
</dbReference>
<evidence type="ECO:0000256" key="3">
    <source>
        <dbReference type="ARBA" id="ARBA00011245"/>
    </source>
</evidence>
<evidence type="ECO:0000256" key="7">
    <source>
        <dbReference type="ARBA" id="ARBA00023118"/>
    </source>
</evidence>
<dbReference type="GO" id="GO:0042100">
    <property type="term" value="P:B cell proliferation"/>
    <property type="evidence" value="ECO:0007669"/>
    <property type="project" value="Ensembl"/>
</dbReference>
<evidence type="ECO:0000313" key="14">
    <source>
        <dbReference type="RefSeq" id="XP_021017316.1"/>
    </source>
</evidence>
<evidence type="ECO:0000256" key="5">
    <source>
        <dbReference type="ARBA" id="ARBA00022525"/>
    </source>
</evidence>
<keyword evidence="8" id="KW-1015">Disulfide bond</keyword>
<dbReference type="GO" id="GO:0051607">
    <property type="term" value="P:defense response to virus"/>
    <property type="evidence" value="ECO:0007669"/>
    <property type="project" value="UniProtKB-KW"/>
</dbReference>
<dbReference type="PANTHER" id="PTHR11691:SF73">
    <property type="entry name" value="INTERFERON BETA"/>
    <property type="match status" value="1"/>
</dbReference>
<keyword evidence="13" id="KW-1185">Reference proteome</keyword>
<dbReference type="AlphaFoldDB" id="A0A6P5PTS9"/>
<dbReference type="GO" id="GO:0005615">
    <property type="term" value="C:extracellular space"/>
    <property type="evidence" value="ECO:0007669"/>
    <property type="project" value="UniProtKB-KW"/>
</dbReference>
<evidence type="ECO:0000313" key="13">
    <source>
        <dbReference type="Proteomes" id="UP000515126"/>
    </source>
</evidence>
<comment type="subcellular location">
    <subcellularLocation>
        <location evidence="1">Secreted</location>
    </subcellularLocation>
</comment>
<dbReference type="RefSeq" id="XP_021017316.1">
    <property type="nucleotide sequence ID" value="XM_021161657.1"/>
</dbReference>
<dbReference type="InterPro" id="IPR009079">
    <property type="entry name" value="4_helix_cytokine-like_core"/>
</dbReference>
<dbReference type="Pfam" id="PF00143">
    <property type="entry name" value="Interferon"/>
    <property type="match status" value="1"/>
</dbReference>
<keyword evidence="6 12" id="KW-0732">Signal</keyword>
<dbReference type="InterPro" id="IPR000471">
    <property type="entry name" value="Interferon_alpha/beta/delta"/>
</dbReference>
<dbReference type="GO" id="GO:0045671">
    <property type="term" value="P:negative regulation of osteoclast differentiation"/>
    <property type="evidence" value="ECO:0007669"/>
    <property type="project" value="Ensembl"/>
</dbReference>
<comment type="similarity">
    <text evidence="2 11">Belongs to the alpha/beta interferon family.</text>
</comment>
<dbReference type="PANTHER" id="PTHR11691">
    <property type="entry name" value="TYPE I INTERFERON"/>
    <property type="match status" value="1"/>
</dbReference>
<dbReference type="CTD" id="3456"/>
<evidence type="ECO:0000256" key="9">
    <source>
        <dbReference type="ARBA" id="ARBA00023180"/>
    </source>
</evidence>
<dbReference type="SMART" id="SM00076">
    <property type="entry name" value="IFabd"/>
    <property type="match status" value="1"/>
</dbReference>
<dbReference type="SUPFAM" id="SSF47266">
    <property type="entry name" value="4-helical cytokines"/>
    <property type="match status" value="1"/>
</dbReference>
<dbReference type="PROSITE" id="PS00252">
    <property type="entry name" value="INTERFERON_A_B_D"/>
    <property type="match status" value="1"/>
</dbReference>
<organism evidence="13 14">
    <name type="scientific">Mus caroli</name>
    <name type="common">Ryukyu mouse</name>
    <name type="synonym">Ricefield mouse</name>
    <dbReference type="NCBI Taxonomy" id="10089"/>
    <lineage>
        <taxon>Eukaryota</taxon>
        <taxon>Metazoa</taxon>
        <taxon>Chordata</taxon>
        <taxon>Craniata</taxon>
        <taxon>Vertebrata</taxon>
        <taxon>Euteleostomi</taxon>
        <taxon>Mammalia</taxon>
        <taxon>Eutheria</taxon>
        <taxon>Euarchontoglires</taxon>
        <taxon>Glires</taxon>
        <taxon>Rodentia</taxon>
        <taxon>Myomorpha</taxon>
        <taxon>Muroidea</taxon>
        <taxon>Muridae</taxon>
        <taxon>Murinae</taxon>
        <taxon>Mus</taxon>
        <taxon>Mus</taxon>
    </lineage>
</organism>
<dbReference type="PRINTS" id="PR00266">
    <property type="entry name" value="INTERFERONAB"/>
</dbReference>
<reference evidence="14" key="1">
    <citation type="submission" date="2025-08" db="UniProtKB">
        <authorList>
            <consortium name="RefSeq"/>
        </authorList>
    </citation>
    <scope>IDENTIFICATION</scope>
</reference>